<dbReference type="Proteomes" id="UP001060085">
    <property type="component" value="Linkage Group LG05"/>
</dbReference>
<gene>
    <name evidence="1" type="ORF">M9H77_23131</name>
</gene>
<reference evidence="2" key="1">
    <citation type="journal article" date="2023" name="Nat. Plants">
        <title>Single-cell RNA sequencing provides a high-resolution roadmap for understanding the multicellular compartmentation of specialized metabolism.</title>
        <authorList>
            <person name="Sun S."/>
            <person name="Shen X."/>
            <person name="Li Y."/>
            <person name="Li Y."/>
            <person name="Wang S."/>
            <person name="Li R."/>
            <person name="Zhang H."/>
            <person name="Shen G."/>
            <person name="Guo B."/>
            <person name="Wei J."/>
            <person name="Xu J."/>
            <person name="St-Pierre B."/>
            <person name="Chen S."/>
            <person name="Sun C."/>
        </authorList>
    </citation>
    <scope>NUCLEOTIDE SEQUENCE [LARGE SCALE GENOMIC DNA]</scope>
</reference>
<name>A0ACC0AS61_CATRO</name>
<keyword evidence="2" id="KW-1185">Reference proteome</keyword>
<protein>
    <submittedName>
        <fullName evidence="1">Uncharacterized protein</fullName>
    </submittedName>
</protein>
<evidence type="ECO:0000313" key="1">
    <source>
        <dbReference type="EMBL" id="KAI5663808.1"/>
    </source>
</evidence>
<evidence type="ECO:0000313" key="2">
    <source>
        <dbReference type="Proteomes" id="UP001060085"/>
    </source>
</evidence>
<proteinExistence type="predicted"/>
<sequence>MKIHHLNPTFDGLRVVNSDMLVFHIEQGIILIYIGDLDNMEYDAHVQSNAAPNNMVVECLRSIIEESFCDTHEKGISPLDKEEYSNVTNDEYVEYMGFNHSCKILEMECVSDDECLETACDSDVEHLPNEFSEFAEDKHMYNPNLEVDLKELPMGDRARQKDTCDGPNALLRGSLKSASLLPKCTELGTKQ</sequence>
<comment type="caution">
    <text evidence="1">The sequence shown here is derived from an EMBL/GenBank/DDBJ whole genome shotgun (WGS) entry which is preliminary data.</text>
</comment>
<organism evidence="1 2">
    <name type="scientific">Catharanthus roseus</name>
    <name type="common">Madagascar periwinkle</name>
    <name type="synonym">Vinca rosea</name>
    <dbReference type="NCBI Taxonomy" id="4058"/>
    <lineage>
        <taxon>Eukaryota</taxon>
        <taxon>Viridiplantae</taxon>
        <taxon>Streptophyta</taxon>
        <taxon>Embryophyta</taxon>
        <taxon>Tracheophyta</taxon>
        <taxon>Spermatophyta</taxon>
        <taxon>Magnoliopsida</taxon>
        <taxon>eudicotyledons</taxon>
        <taxon>Gunneridae</taxon>
        <taxon>Pentapetalae</taxon>
        <taxon>asterids</taxon>
        <taxon>lamiids</taxon>
        <taxon>Gentianales</taxon>
        <taxon>Apocynaceae</taxon>
        <taxon>Rauvolfioideae</taxon>
        <taxon>Vinceae</taxon>
        <taxon>Catharanthinae</taxon>
        <taxon>Catharanthus</taxon>
    </lineage>
</organism>
<dbReference type="EMBL" id="CM044705">
    <property type="protein sequence ID" value="KAI5663808.1"/>
    <property type="molecule type" value="Genomic_DNA"/>
</dbReference>
<accession>A0ACC0AS61</accession>